<evidence type="ECO:0000256" key="12">
    <source>
        <dbReference type="SAM" id="MobiDB-lite"/>
    </source>
</evidence>
<dbReference type="OMA" id="IEFHNTV"/>
<dbReference type="InterPro" id="IPR027417">
    <property type="entry name" value="P-loop_NTPase"/>
</dbReference>
<feature type="transmembrane region" description="Helical" evidence="13">
    <location>
        <begin position="793"/>
        <end position="816"/>
    </location>
</feature>
<feature type="transmembrane region" description="Helical" evidence="13">
    <location>
        <begin position="740"/>
        <end position="763"/>
    </location>
</feature>
<protein>
    <submittedName>
        <fullName evidence="16">Uncharacterized protein</fullName>
    </submittedName>
</protein>
<dbReference type="SUPFAM" id="SSF90123">
    <property type="entry name" value="ABC transporter transmembrane region"/>
    <property type="match status" value="2"/>
</dbReference>
<dbReference type="SUPFAM" id="SSF52540">
    <property type="entry name" value="P-loop containing nucleoside triphosphate hydrolases"/>
    <property type="match status" value="2"/>
</dbReference>
<dbReference type="GO" id="GO:0016887">
    <property type="term" value="F:ATP hydrolysis activity"/>
    <property type="evidence" value="ECO:0007669"/>
    <property type="project" value="InterPro"/>
</dbReference>
<evidence type="ECO:0000259" key="14">
    <source>
        <dbReference type="PROSITE" id="PS50893"/>
    </source>
</evidence>
<comment type="similarity">
    <text evidence="2">Belongs to the ABC transporter superfamily. ABCB family. Multidrug resistance exporter (TC 3.A.1.201) subfamily.</text>
</comment>
<evidence type="ECO:0000256" key="1">
    <source>
        <dbReference type="ARBA" id="ARBA00004141"/>
    </source>
</evidence>
<evidence type="ECO:0000256" key="5">
    <source>
        <dbReference type="ARBA" id="ARBA00022737"/>
    </source>
</evidence>
<feature type="transmembrane region" description="Helical" evidence="13">
    <location>
        <begin position="896"/>
        <end position="913"/>
    </location>
</feature>
<dbReference type="Gene3D" id="1.20.1560.10">
    <property type="entry name" value="ABC transporter type 1, transmembrane domain"/>
    <property type="match status" value="1"/>
</dbReference>
<dbReference type="InterPro" id="IPR039421">
    <property type="entry name" value="Type_1_exporter"/>
</dbReference>
<dbReference type="InterPro" id="IPR003439">
    <property type="entry name" value="ABC_transporter-like_ATP-bd"/>
</dbReference>
<feature type="transmembrane region" description="Helical" evidence="13">
    <location>
        <begin position="215"/>
        <end position="234"/>
    </location>
</feature>
<evidence type="ECO:0000256" key="7">
    <source>
        <dbReference type="ARBA" id="ARBA00022840"/>
    </source>
</evidence>
<dbReference type="SMART" id="SM00382">
    <property type="entry name" value="AAA"/>
    <property type="match status" value="2"/>
</dbReference>
<evidence type="ECO:0000256" key="4">
    <source>
        <dbReference type="ARBA" id="ARBA00022692"/>
    </source>
</evidence>
<dbReference type="FunFam" id="1.20.1560.10:FF:000018">
    <property type="entry name" value="ATP-binding cassette subfamily B member 11"/>
    <property type="match status" value="1"/>
</dbReference>
<dbReference type="PROSITE" id="PS50893">
    <property type="entry name" value="ABC_TRANSPORTER_2"/>
    <property type="match status" value="2"/>
</dbReference>
<dbReference type="Pfam" id="PF00664">
    <property type="entry name" value="ABC_membrane"/>
    <property type="match status" value="2"/>
</dbReference>
<dbReference type="VEuPathDB" id="FungiDB:AMAG_07942"/>
<keyword evidence="9 13" id="KW-1133">Transmembrane helix</keyword>
<keyword evidence="11" id="KW-0325">Glycoprotein</keyword>
<dbReference type="STRING" id="578462.A0A0L0SJV1"/>
<dbReference type="PANTHER" id="PTHR43394:SF27">
    <property type="entry name" value="ATP-DEPENDENT TRANSLOCASE ABCB1-LIKE"/>
    <property type="match status" value="1"/>
</dbReference>
<feature type="transmembrane region" description="Helical" evidence="13">
    <location>
        <begin position="72"/>
        <end position="96"/>
    </location>
</feature>
<dbReference type="PROSITE" id="PS00211">
    <property type="entry name" value="ABC_TRANSPORTER_1"/>
    <property type="match status" value="2"/>
</dbReference>
<keyword evidence="3" id="KW-0813">Transport</keyword>
<gene>
    <name evidence="16" type="ORF">AMAG_07942</name>
</gene>
<dbReference type="GO" id="GO:0005743">
    <property type="term" value="C:mitochondrial inner membrane"/>
    <property type="evidence" value="ECO:0007669"/>
    <property type="project" value="TreeGrafter"/>
</dbReference>
<keyword evidence="10 13" id="KW-0472">Membrane</keyword>
<keyword evidence="5" id="KW-0677">Repeat</keyword>
<reference evidence="17" key="2">
    <citation type="submission" date="2009-11" db="EMBL/GenBank/DDBJ databases">
        <title>The Genome Sequence of Allomyces macrogynus strain ATCC 38327.</title>
        <authorList>
            <consortium name="The Broad Institute Genome Sequencing Platform"/>
            <person name="Russ C."/>
            <person name="Cuomo C."/>
            <person name="Shea T."/>
            <person name="Young S.K."/>
            <person name="Zeng Q."/>
            <person name="Koehrsen M."/>
            <person name="Haas B."/>
            <person name="Borodovsky M."/>
            <person name="Guigo R."/>
            <person name="Alvarado L."/>
            <person name="Berlin A."/>
            <person name="Borenstein D."/>
            <person name="Chen Z."/>
            <person name="Engels R."/>
            <person name="Freedman E."/>
            <person name="Gellesch M."/>
            <person name="Goldberg J."/>
            <person name="Griggs A."/>
            <person name="Gujja S."/>
            <person name="Heiman D."/>
            <person name="Hepburn T."/>
            <person name="Howarth C."/>
            <person name="Jen D."/>
            <person name="Larson L."/>
            <person name="Lewis B."/>
            <person name="Mehta T."/>
            <person name="Park D."/>
            <person name="Pearson M."/>
            <person name="Roberts A."/>
            <person name="Saif S."/>
            <person name="Shenoy N."/>
            <person name="Sisk P."/>
            <person name="Stolte C."/>
            <person name="Sykes S."/>
            <person name="Walk T."/>
            <person name="White J."/>
            <person name="Yandava C."/>
            <person name="Burger G."/>
            <person name="Gray M.W."/>
            <person name="Holland P.W.H."/>
            <person name="King N."/>
            <person name="Lang F.B.F."/>
            <person name="Roger A.J."/>
            <person name="Ruiz-Trillo I."/>
            <person name="Lander E."/>
            <person name="Nusbaum C."/>
        </authorList>
    </citation>
    <scope>NUCLEOTIDE SEQUENCE [LARGE SCALE GENOMIC DNA]</scope>
    <source>
        <strain evidence="17">ATCC 38327</strain>
    </source>
</reference>
<dbReference type="GO" id="GO:0090374">
    <property type="term" value="P:oligopeptide export from mitochondrion"/>
    <property type="evidence" value="ECO:0007669"/>
    <property type="project" value="TreeGrafter"/>
</dbReference>
<dbReference type="Gene3D" id="3.40.50.300">
    <property type="entry name" value="P-loop containing nucleotide triphosphate hydrolases"/>
    <property type="match status" value="2"/>
</dbReference>
<dbReference type="FunFam" id="3.40.50.300:FF:000479">
    <property type="entry name" value="Multidrug resistance protein 1A"/>
    <property type="match status" value="1"/>
</dbReference>
<keyword evidence="17" id="KW-1185">Reference proteome</keyword>
<dbReference type="GO" id="GO:0005524">
    <property type="term" value="F:ATP binding"/>
    <property type="evidence" value="ECO:0007669"/>
    <property type="project" value="UniProtKB-KW"/>
</dbReference>
<keyword evidence="6" id="KW-0547">Nucleotide-binding</keyword>
<evidence type="ECO:0000313" key="16">
    <source>
        <dbReference type="EMBL" id="KNE62756.1"/>
    </source>
</evidence>
<dbReference type="InterPro" id="IPR003593">
    <property type="entry name" value="AAA+_ATPase"/>
</dbReference>
<evidence type="ECO:0000256" key="10">
    <source>
        <dbReference type="ARBA" id="ARBA00023136"/>
    </source>
</evidence>
<reference evidence="16 17" key="1">
    <citation type="submission" date="2009-11" db="EMBL/GenBank/DDBJ databases">
        <title>Annotation of Allomyces macrogynus ATCC 38327.</title>
        <authorList>
            <consortium name="The Broad Institute Genome Sequencing Platform"/>
            <person name="Russ C."/>
            <person name="Cuomo C."/>
            <person name="Burger G."/>
            <person name="Gray M.W."/>
            <person name="Holland P.W.H."/>
            <person name="King N."/>
            <person name="Lang F.B.F."/>
            <person name="Roger A.J."/>
            <person name="Ruiz-Trillo I."/>
            <person name="Young S.K."/>
            <person name="Zeng Q."/>
            <person name="Gargeya S."/>
            <person name="Fitzgerald M."/>
            <person name="Haas B."/>
            <person name="Abouelleil A."/>
            <person name="Alvarado L."/>
            <person name="Arachchi H.M."/>
            <person name="Berlin A."/>
            <person name="Chapman S.B."/>
            <person name="Gearin G."/>
            <person name="Goldberg J."/>
            <person name="Griggs A."/>
            <person name="Gujja S."/>
            <person name="Hansen M."/>
            <person name="Heiman D."/>
            <person name="Howarth C."/>
            <person name="Larimer J."/>
            <person name="Lui A."/>
            <person name="MacDonald P.J.P."/>
            <person name="McCowen C."/>
            <person name="Montmayeur A."/>
            <person name="Murphy C."/>
            <person name="Neiman D."/>
            <person name="Pearson M."/>
            <person name="Priest M."/>
            <person name="Roberts A."/>
            <person name="Saif S."/>
            <person name="Shea T."/>
            <person name="Sisk P."/>
            <person name="Stolte C."/>
            <person name="Sykes S."/>
            <person name="Wortman J."/>
            <person name="Nusbaum C."/>
            <person name="Birren B."/>
        </authorList>
    </citation>
    <scope>NUCLEOTIDE SEQUENCE [LARGE SCALE GENOMIC DNA]</scope>
    <source>
        <strain evidence="16 17">ATCC 38327</strain>
    </source>
</reference>
<dbReference type="PANTHER" id="PTHR43394">
    <property type="entry name" value="ATP-DEPENDENT PERMEASE MDL1, MITOCHONDRIAL"/>
    <property type="match status" value="1"/>
</dbReference>
<feature type="domain" description="ABC transporter" evidence="14">
    <location>
        <begin position="419"/>
        <end position="656"/>
    </location>
</feature>
<evidence type="ECO:0000256" key="3">
    <source>
        <dbReference type="ARBA" id="ARBA00022448"/>
    </source>
</evidence>
<evidence type="ECO:0000256" key="6">
    <source>
        <dbReference type="ARBA" id="ARBA00022741"/>
    </source>
</evidence>
<feature type="transmembrane region" description="Helical" evidence="13">
    <location>
        <begin position="240"/>
        <end position="264"/>
    </location>
</feature>
<keyword evidence="4 13" id="KW-0812">Transmembrane</keyword>
<feature type="domain" description="ABC transporter" evidence="14">
    <location>
        <begin position="1076"/>
        <end position="1315"/>
    </location>
</feature>
<dbReference type="CDD" id="cd18577">
    <property type="entry name" value="ABC_6TM_Pgp_ABCB1_D1_like"/>
    <property type="match status" value="1"/>
</dbReference>
<evidence type="ECO:0000256" key="2">
    <source>
        <dbReference type="ARBA" id="ARBA00007577"/>
    </source>
</evidence>
<dbReference type="InterPro" id="IPR011527">
    <property type="entry name" value="ABC1_TM_dom"/>
</dbReference>
<dbReference type="CDD" id="cd18578">
    <property type="entry name" value="ABC_6TM_Pgp_ABCB1_D2_like"/>
    <property type="match status" value="1"/>
</dbReference>
<dbReference type="InterPro" id="IPR036640">
    <property type="entry name" value="ABC1_TM_sf"/>
</dbReference>
<feature type="domain" description="ABC transmembrane type-1" evidence="15">
    <location>
        <begin position="742"/>
        <end position="1037"/>
    </location>
</feature>
<dbReference type="InterPro" id="IPR017871">
    <property type="entry name" value="ABC_transporter-like_CS"/>
</dbReference>
<dbReference type="EMBL" id="GG745340">
    <property type="protein sequence ID" value="KNE62756.1"/>
    <property type="molecule type" value="Genomic_DNA"/>
</dbReference>
<feature type="transmembrane region" description="Helical" evidence="13">
    <location>
        <begin position="972"/>
        <end position="999"/>
    </location>
</feature>
<feature type="transmembrane region" description="Helical" evidence="13">
    <location>
        <begin position="139"/>
        <end position="164"/>
    </location>
</feature>
<feature type="domain" description="ABC transmembrane type-1" evidence="15">
    <location>
        <begin position="76"/>
        <end position="382"/>
    </location>
</feature>
<dbReference type="GO" id="GO:0015421">
    <property type="term" value="F:ABC-type oligopeptide transporter activity"/>
    <property type="evidence" value="ECO:0007669"/>
    <property type="project" value="TreeGrafter"/>
</dbReference>
<feature type="compositionally biased region" description="Polar residues" evidence="12">
    <location>
        <begin position="37"/>
        <end position="47"/>
    </location>
</feature>
<dbReference type="CDD" id="cd03249">
    <property type="entry name" value="ABC_MTABC3_MDL1_MDL2"/>
    <property type="match status" value="2"/>
</dbReference>
<feature type="region of interest" description="Disordered" evidence="12">
    <location>
        <begin position="26"/>
        <end position="48"/>
    </location>
</feature>
<evidence type="ECO:0000256" key="11">
    <source>
        <dbReference type="ARBA" id="ARBA00023180"/>
    </source>
</evidence>
<organism evidence="16 17">
    <name type="scientific">Allomyces macrogynus (strain ATCC 38327)</name>
    <name type="common">Allomyces javanicus var. macrogynus</name>
    <dbReference type="NCBI Taxonomy" id="578462"/>
    <lineage>
        <taxon>Eukaryota</taxon>
        <taxon>Fungi</taxon>
        <taxon>Fungi incertae sedis</taxon>
        <taxon>Blastocladiomycota</taxon>
        <taxon>Blastocladiomycetes</taxon>
        <taxon>Blastocladiales</taxon>
        <taxon>Blastocladiaceae</taxon>
        <taxon>Allomyces</taxon>
    </lineage>
</organism>
<evidence type="ECO:0000313" key="17">
    <source>
        <dbReference type="Proteomes" id="UP000054350"/>
    </source>
</evidence>
<dbReference type="Pfam" id="PF00005">
    <property type="entry name" value="ABC_tran"/>
    <property type="match status" value="2"/>
</dbReference>
<comment type="subcellular location">
    <subcellularLocation>
        <location evidence="1">Membrane</location>
        <topology evidence="1">Multi-pass membrane protein</topology>
    </subcellularLocation>
</comment>
<proteinExistence type="inferred from homology"/>
<evidence type="ECO:0000259" key="15">
    <source>
        <dbReference type="PROSITE" id="PS50929"/>
    </source>
</evidence>
<evidence type="ECO:0000256" key="9">
    <source>
        <dbReference type="ARBA" id="ARBA00022989"/>
    </source>
</evidence>
<accession>A0A0L0SJV1</accession>
<feature type="transmembrane region" description="Helical" evidence="13">
    <location>
        <begin position="867"/>
        <end position="890"/>
    </location>
</feature>
<dbReference type="OrthoDB" id="6500128at2759"/>
<feature type="transmembrane region" description="Helical" evidence="13">
    <location>
        <begin position="317"/>
        <end position="341"/>
    </location>
</feature>
<keyword evidence="8" id="KW-1278">Translocase</keyword>
<evidence type="ECO:0000256" key="8">
    <source>
        <dbReference type="ARBA" id="ARBA00022967"/>
    </source>
</evidence>
<feature type="transmembrane region" description="Helical" evidence="13">
    <location>
        <begin position="361"/>
        <end position="388"/>
    </location>
</feature>
<dbReference type="PROSITE" id="PS50929">
    <property type="entry name" value="ABC_TM1F"/>
    <property type="match status" value="2"/>
</dbReference>
<keyword evidence="7" id="KW-0067">ATP-binding</keyword>
<evidence type="ECO:0000256" key="13">
    <source>
        <dbReference type="SAM" id="Phobius"/>
    </source>
</evidence>
<dbReference type="Proteomes" id="UP000054350">
    <property type="component" value="Unassembled WGS sequence"/>
</dbReference>
<name>A0A0L0SJV1_ALLM3</name>
<dbReference type="eggNOG" id="KOG0055">
    <property type="taxonomic scope" value="Eukaryota"/>
</dbReference>
<sequence>MTAADAPRDVAPGVAVDMDDIAMLKQPLHSGPHSDESGSSTAVGSTTDKADADTVHKVPYFQLFRFADAKDITLMLLGALGAIANGVSLPLLTIVLGDTIDVFSVYDTMLRSNRENPGSIPQATLDRTHDEFNDATWSVFWKFIFLAIGALVASYIQMGFWKWAGESQTFKIKKQYFQALLRQEIAFFDGTNRGELTSKIATDTDQIQDGIADKVGAVLQYMAMFVSALIIAFIRNAELTGILCISLPFKLVSAAFMGKLIAAFMDGALIAYAKAGAVAEEVLASLRTIVSFGGERRERARYVRMTREIAEKEASKGFTLGFGVGSIFLIMFLTYSLGFWWSARMLIGGRISVGDVVSCFMSFIIGSSALGMAAPYLSSFVTAQAAAYRVFKAIDRQSQVDPLPKIDVGLRPGKVTGEIEFRNVDFAYPLRPHVPILRNFNLKIAPGTTVALVGQSGSGKSTCVGLLERYYVPASGAITLDGTPIDKLSIEWLRGQIGHIQQEPILFAGTIRDNVALGSSVPVDDKQILDSLRMANAYNFVMDLPDKLDTYLGESGAALSGGQKQRIAIARALIRNPKIMLLDEATSALDTQSEAIVQEALDNAVQGRTTIVIAHRLSTIRNADMIVVMKKGVIVETGSHDALLAKQGYYADLIKDQQVGIDDDDEDEDASPAETDIEDDTVAAGETHSLLQRAATWMSGKSEHATSVVRVPHGGVDDVPEEKSPGMRVLKLVLADQWPWILFGLFGAVLSGGVTPVHAWYYAEAVGSFGLAYTLKDNQLVLDTVQMDHLGSKWGICFLVIAFVACAGHTIQIASFQRTGEIITMRMREMLFTALIGQEGAFYDRKENSVGALASKLSVESNLVRKLVGDVLGTISSVLVSLLVGCILALTKGWQLALVVIACVPFILISGVVQARMLRGLDREAAENEASQIASEAVANVRTIASLGLERHFIGEYYERLQEPYHAARRDALLGAFTFGASSAVMFIVYAVSFLYTGYLIAHEIYSFSDLFQVIMTIMFSAMMASRIGQHAPEITKAHAASISIFKFVDRRPPIDIYRPPASAITLDSAVVKGEIVFKDVEFRYPTRPKVRVHKGLNFTVPAGAKVALVGSSGCGKSTCIQLLERIYDVERGSISLDGQDLRSIDVNSLRSTIALVGQEPVLLTGTILDNIKYGAVNPDAATDEDVYEAARTANVHDFITSLPLGYQTPVGEKGGQLSGGQKQRVAIARALMRKPKVLLLDEATSALDAESEAVVQRALDAASEGRTTITIAHRLSTVTNSDLIIVMNHGRVVEQGTYKELIAKKGHFFALVQTQMEIKESK</sequence>
<dbReference type="FunFam" id="3.40.50.300:FF:000916">
    <property type="entry name" value="ABC transporter B family member 9"/>
    <property type="match status" value="1"/>
</dbReference>